<dbReference type="InterPro" id="IPR030482">
    <property type="entry name" value="PDRG1"/>
</dbReference>
<evidence type="ECO:0000256" key="3">
    <source>
        <dbReference type="ARBA" id="ARBA00023186"/>
    </source>
</evidence>
<comment type="subcellular location">
    <subcellularLocation>
        <location evidence="1">Cytoplasm</location>
    </subcellularLocation>
</comment>
<dbReference type="RefSeq" id="XP_004365159.1">
    <property type="nucleotide sequence ID" value="XM_004365102.1"/>
</dbReference>
<dbReference type="InterPro" id="IPR009053">
    <property type="entry name" value="Prefoldin"/>
</dbReference>
<accession>A0A0D2VFY7</accession>
<dbReference type="Proteomes" id="UP000008743">
    <property type="component" value="Unassembled WGS sequence"/>
</dbReference>
<keyword evidence="3" id="KW-0143">Chaperone</keyword>
<dbReference type="PhylomeDB" id="A0A0D2VFY7"/>
<keyword evidence="2" id="KW-0963">Cytoplasm</keyword>
<dbReference type="OrthoDB" id="20282at2759"/>
<dbReference type="eggNOG" id="ENOG502S6V9">
    <property type="taxonomic scope" value="Eukaryota"/>
</dbReference>
<keyword evidence="5" id="KW-1185">Reference proteome</keyword>
<evidence type="ECO:0000256" key="1">
    <source>
        <dbReference type="ARBA" id="ARBA00004496"/>
    </source>
</evidence>
<dbReference type="PANTHER" id="PTHR21162">
    <property type="entry name" value="P53 AND DNA DAMAGE-REGULATED PROTEIN"/>
    <property type="match status" value="1"/>
</dbReference>
<protein>
    <submittedName>
        <fullName evidence="4">Uncharacterized protein</fullName>
    </submittedName>
</protein>
<dbReference type="EMBL" id="KE346360">
    <property type="protein sequence ID" value="KJE88682.1"/>
    <property type="molecule type" value="Genomic_DNA"/>
</dbReference>
<gene>
    <name evidence="4" type="ORF">CAOG_000288</name>
</gene>
<proteinExistence type="predicted"/>
<sequence length="131" mass="14733">MANVQNLLSDLARVEALAEEVLDGKQEMVELDRKRQSCREAVNGIKAIPPSEGSKLWMAIGPLFLRVQKDKAIGMIQKDRDNIDKQLELTRQDVKFKTAQLYELQNKPHLASGYLLNSLSSEDANVLRGRA</sequence>
<evidence type="ECO:0000313" key="4">
    <source>
        <dbReference type="EMBL" id="KJE88682.1"/>
    </source>
</evidence>
<evidence type="ECO:0000256" key="2">
    <source>
        <dbReference type="ARBA" id="ARBA00022490"/>
    </source>
</evidence>
<organism evidence="4 5">
    <name type="scientific">Capsaspora owczarzaki (strain ATCC 30864)</name>
    <dbReference type="NCBI Taxonomy" id="595528"/>
    <lineage>
        <taxon>Eukaryota</taxon>
        <taxon>Filasterea</taxon>
        <taxon>Capsaspora</taxon>
    </lineage>
</organism>
<evidence type="ECO:0000313" key="5">
    <source>
        <dbReference type="Proteomes" id="UP000008743"/>
    </source>
</evidence>
<dbReference type="Gene3D" id="1.10.287.370">
    <property type="match status" value="1"/>
</dbReference>
<dbReference type="SUPFAM" id="SSF46579">
    <property type="entry name" value="Prefoldin"/>
    <property type="match status" value="1"/>
</dbReference>
<name>A0A0D2VFY7_CAPO3</name>
<dbReference type="InParanoid" id="A0A0D2VFY7"/>
<dbReference type="CDD" id="cd22860">
    <property type="entry name" value="PDRG1"/>
    <property type="match status" value="1"/>
</dbReference>
<dbReference type="STRING" id="595528.A0A0D2VFY7"/>
<dbReference type="PANTHER" id="PTHR21162:SF0">
    <property type="entry name" value="P53 AND DNA DAMAGE-REGULATED PROTEIN 1"/>
    <property type="match status" value="1"/>
</dbReference>
<dbReference type="AlphaFoldDB" id="A0A0D2VFY7"/>
<dbReference type="OMA" id="DEKAMVC"/>
<reference evidence="5" key="1">
    <citation type="submission" date="2011-02" db="EMBL/GenBank/DDBJ databases">
        <title>The Genome Sequence of Capsaspora owczarzaki ATCC 30864.</title>
        <authorList>
            <person name="Russ C."/>
            <person name="Cuomo C."/>
            <person name="Burger G."/>
            <person name="Gray M.W."/>
            <person name="Holland P.W.H."/>
            <person name="King N."/>
            <person name="Lang F.B.F."/>
            <person name="Roger A.J."/>
            <person name="Ruiz-Trillo I."/>
            <person name="Young S.K."/>
            <person name="Zeng Q."/>
            <person name="Gargeya S."/>
            <person name="Alvarado L."/>
            <person name="Berlin A."/>
            <person name="Chapman S.B."/>
            <person name="Chen Z."/>
            <person name="Freedman E."/>
            <person name="Gellesch M."/>
            <person name="Goldberg J."/>
            <person name="Griggs A."/>
            <person name="Gujja S."/>
            <person name="Heilman E."/>
            <person name="Heiman D."/>
            <person name="Howarth C."/>
            <person name="Mehta T."/>
            <person name="Neiman D."/>
            <person name="Pearson M."/>
            <person name="Roberts A."/>
            <person name="Saif S."/>
            <person name="Shea T."/>
            <person name="Shenoy N."/>
            <person name="Sisk P."/>
            <person name="Stolte C."/>
            <person name="Sykes S."/>
            <person name="White J."/>
            <person name="Yandava C."/>
            <person name="Haas B."/>
            <person name="Nusbaum C."/>
            <person name="Birren B."/>
        </authorList>
    </citation>
    <scope>NUCLEOTIDE SEQUENCE</scope>
    <source>
        <strain evidence="5">ATCC 30864</strain>
    </source>
</reference>
<dbReference type="GO" id="GO:0005737">
    <property type="term" value="C:cytoplasm"/>
    <property type="evidence" value="ECO:0007669"/>
    <property type="project" value="UniProtKB-SubCell"/>
</dbReference>